<dbReference type="Proteomes" id="UP001152130">
    <property type="component" value="Unassembled WGS sequence"/>
</dbReference>
<name>A0A9W8PVX6_9HYPO</name>
<comment type="caution">
    <text evidence="2">The sequence shown here is derived from an EMBL/GenBank/DDBJ whole genome shotgun (WGS) entry which is preliminary data.</text>
</comment>
<evidence type="ECO:0000313" key="2">
    <source>
        <dbReference type="EMBL" id="KAJ4019430.1"/>
    </source>
</evidence>
<feature type="region of interest" description="Disordered" evidence="1">
    <location>
        <begin position="154"/>
        <end position="183"/>
    </location>
</feature>
<accession>A0A9W8PVX6</accession>
<proteinExistence type="predicted"/>
<dbReference type="OrthoDB" id="5080391at2759"/>
<gene>
    <name evidence="2" type="ORF">NW766_003151</name>
</gene>
<sequence>MAWLTKYERLLQRARQLVNFHKKHAQDPTNERFLLAKAIGDPALLAAQFLACETEPLQDEAEYPPAWETGLRSLSIILRNFEETVMDEKWYENWEDERVEVLKIANAIHREARLMEVEAEAEAKKKMEVEAEANGRKMRKTAIERAAQLIEADLQVKTKTSSKKRKAEVEIPPTDRVLRPRRR</sequence>
<keyword evidence="3" id="KW-1185">Reference proteome</keyword>
<evidence type="ECO:0000256" key="1">
    <source>
        <dbReference type="SAM" id="MobiDB-lite"/>
    </source>
</evidence>
<dbReference type="AlphaFoldDB" id="A0A9W8PVX6"/>
<dbReference type="EMBL" id="JAPDHF010000004">
    <property type="protein sequence ID" value="KAJ4019430.1"/>
    <property type="molecule type" value="Genomic_DNA"/>
</dbReference>
<reference evidence="2" key="1">
    <citation type="submission" date="2022-10" db="EMBL/GenBank/DDBJ databases">
        <title>Fusarium specimens isolated from Avocado Roots.</title>
        <authorList>
            <person name="Stajich J."/>
            <person name="Roper C."/>
            <person name="Heimlech-Rivalta G."/>
        </authorList>
    </citation>
    <scope>NUCLEOTIDE SEQUENCE</scope>
    <source>
        <strain evidence="2">CF00143</strain>
    </source>
</reference>
<protein>
    <submittedName>
        <fullName evidence="2">Uncharacterized protein</fullName>
    </submittedName>
</protein>
<evidence type="ECO:0000313" key="3">
    <source>
        <dbReference type="Proteomes" id="UP001152130"/>
    </source>
</evidence>
<organism evidence="2 3">
    <name type="scientific">Fusarium irregulare</name>
    <dbReference type="NCBI Taxonomy" id="2494466"/>
    <lineage>
        <taxon>Eukaryota</taxon>
        <taxon>Fungi</taxon>
        <taxon>Dikarya</taxon>
        <taxon>Ascomycota</taxon>
        <taxon>Pezizomycotina</taxon>
        <taxon>Sordariomycetes</taxon>
        <taxon>Hypocreomycetidae</taxon>
        <taxon>Hypocreales</taxon>
        <taxon>Nectriaceae</taxon>
        <taxon>Fusarium</taxon>
        <taxon>Fusarium incarnatum-equiseti species complex</taxon>
    </lineage>
</organism>